<feature type="compositionally biased region" description="Polar residues" evidence="1">
    <location>
        <begin position="81"/>
        <end position="91"/>
    </location>
</feature>
<dbReference type="EMBL" id="LRRQ01000183">
    <property type="protein sequence ID" value="OAM87135.1"/>
    <property type="molecule type" value="Genomic_DNA"/>
</dbReference>
<dbReference type="OrthoDB" id="204561at2"/>
<evidence type="ECO:0000313" key="3">
    <source>
        <dbReference type="Proteomes" id="UP000078486"/>
    </source>
</evidence>
<name>A0A178IDA0_9BACT</name>
<dbReference type="Proteomes" id="UP000078486">
    <property type="component" value="Unassembled WGS sequence"/>
</dbReference>
<evidence type="ECO:0000256" key="1">
    <source>
        <dbReference type="SAM" id="MobiDB-lite"/>
    </source>
</evidence>
<proteinExistence type="predicted"/>
<gene>
    <name evidence="2" type="ORF">AW736_24195</name>
</gene>
<evidence type="ECO:0000313" key="2">
    <source>
        <dbReference type="EMBL" id="OAM87135.1"/>
    </source>
</evidence>
<dbReference type="STRING" id="1184151.AW736_24195"/>
<dbReference type="AlphaFoldDB" id="A0A178IDA0"/>
<sequence>MDSPELYARLLEDAQRYDPTAHNRGLLAPYRDVLLLQRAKFMSYEQIAATLNRHGLKVSPAAVGVFCRRNFTKAEIERVRQSPSTTTTNASGRRPAGSSAGAPTFGVSAPGSSVGSLGKRGPKIARDNY</sequence>
<organism evidence="2 3">
    <name type="scientific">Termitidicoccus mucosus</name>
    <dbReference type="NCBI Taxonomy" id="1184151"/>
    <lineage>
        <taxon>Bacteria</taxon>
        <taxon>Pseudomonadati</taxon>
        <taxon>Verrucomicrobiota</taxon>
        <taxon>Opitutia</taxon>
        <taxon>Opitutales</taxon>
        <taxon>Opitutaceae</taxon>
        <taxon>Termitidicoccus</taxon>
    </lineage>
</organism>
<feature type="region of interest" description="Disordered" evidence="1">
    <location>
        <begin position="77"/>
        <end position="129"/>
    </location>
</feature>
<comment type="caution">
    <text evidence="2">The sequence shown here is derived from an EMBL/GenBank/DDBJ whole genome shotgun (WGS) entry which is preliminary data.</text>
</comment>
<reference evidence="2 3" key="1">
    <citation type="submission" date="2016-01" db="EMBL/GenBank/DDBJ databases">
        <title>High potential of lignocellulose degradation of a new Verrucomicrobia species.</title>
        <authorList>
            <person name="Wang Y."/>
            <person name="Shi Y."/>
            <person name="Qiu Z."/>
            <person name="Liu S."/>
            <person name="Yang H."/>
        </authorList>
    </citation>
    <scope>NUCLEOTIDE SEQUENCE [LARGE SCALE GENOMIC DNA]</scope>
    <source>
        <strain evidence="2 3">TSB47</strain>
    </source>
</reference>
<protein>
    <submittedName>
        <fullName evidence="2">Uncharacterized protein</fullName>
    </submittedName>
</protein>
<keyword evidence="3" id="KW-1185">Reference proteome</keyword>
<dbReference type="RefSeq" id="WP_068772878.1">
    <property type="nucleotide sequence ID" value="NZ_CP109796.1"/>
</dbReference>
<accession>A0A178IDA0</accession>